<name>A0AAU9PEX5_9ASTR</name>
<dbReference type="Pfam" id="PF06884">
    <property type="entry name" value="DUF1264"/>
    <property type="match status" value="1"/>
</dbReference>
<gene>
    <name evidence="2" type="ORF">LVIROSA_LOCUS34134</name>
</gene>
<reference evidence="2 3" key="1">
    <citation type="submission" date="2022-01" db="EMBL/GenBank/DDBJ databases">
        <authorList>
            <person name="Xiong W."/>
            <person name="Schranz E."/>
        </authorList>
    </citation>
    <scope>NUCLEOTIDE SEQUENCE [LARGE SCALE GENOMIC DNA]</scope>
</reference>
<sequence length="328" mass="37186">MIIQIQTSRKTPHAHHYNLQVSQDHHHLALTLHLPISLATSPHTPSTSYSLLNPPSSSLSQPHTVIHLQQNVTKLRYPLPRSPMAYTQPTNGAGVEKNGIPPGKPMSIGTHMLDKGAKMLQSLKPIKQMSQHACTFALYSQDMSRQIETHHYITRINQDFLQCVVYDSDDSSGRLIGVEYIVSDRIFDTLSPNEQKLWHSHAYEIQSGLLVHPRIPEMVAKPELENMAKTYGKFWCTWQTDRGDKLPIGPPSLMMSPQEEEEITMVKPELVEKRDDKYNISTAAIRGSRTDIMGPGKLNPMADYWREHKKCFGIDVESAEMKKLTTFP</sequence>
<accession>A0AAU9PEX5</accession>
<dbReference type="PANTHER" id="PTHR31360:SF16">
    <property type="entry name" value="OIL BODY-ASSOCIATED PROTEIN"/>
    <property type="match status" value="1"/>
</dbReference>
<protein>
    <submittedName>
        <fullName evidence="2">Uncharacterized protein</fullName>
    </submittedName>
</protein>
<evidence type="ECO:0000256" key="1">
    <source>
        <dbReference type="ARBA" id="ARBA00009740"/>
    </source>
</evidence>
<dbReference type="InterPro" id="IPR010686">
    <property type="entry name" value="OBAP-like"/>
</dbReference>
<dbReference type="PANTHER" id="PTHR31360">
    <property type="match status" value="1"/>
</dbReference>
<evidence type="ECO:0000313" key="2">
    <source>
        <dbReference type="EMBL" id="CAH1448602.1"/>
    </source>
</evidence>
<dbReference type="AlphaFoldDB" id="A0AAU9PEX5"/>
<organism evidence="2 3">
    <name type="scientific">Lactuca virosa</name>
    <dbReference type="NCBI Taxonomy" id="75947"/>
    <lineage>
        <taxon>Eukaryota</taxon>
        <taxon>Viridiplantae</taxon>
        <taxon>Streptophyta</taxon>
        <taxon>Embryophyta</taxon>
        <taxon>Tracheophyta</taxon>
        <taxon>Spermatophyta</taxon>
        <taxon>Magnoliopsida</taxon>
        <taxon>eudicotyledons</taxon>
        <taxon>Gunneridae</taxon>
        <taxon>Pentapetalae</taxon>
        <taxon>asterids</taxon>
        <taxon>campanulids</taxon>
        <taxon>Asterales</taxon>
        <taxon>Asteraceae</taxon>
        <taxon>Cichorioideae</taxon>
        <taxon>Cichorieae</taxon>
        <taxon>Lactucinae</taxon>
        <taxon>Lactuca</taxon>
    </lineage>
</organism>
<dbReference type="Proteomes" id="UP001157418">
    <property type="component" value="Unassembled WGS sequence"/>
</dbReference>
<comment type="similarity">
    <text evidence="1">Belongs to the OBAP family.</text>
</comment>
<proteinExistence type="inferred from homology"/>
<evidence type="ECO:0000313" key="3">
    <source>
        <dbReference type="Proteomes" id="UP001157418"/>
    </source>
</evidence>
<dbReference type="EMBL" id="CAKMRJ010005634">
    <property type="protein sequence ID" value="CAH1448602.1"/>
    <property type="molecule type" value="Genomic_DNA"/>
</dbReference>
<keyword evidence="3" id="KW-1185">Reference proteome</keyword>
<comment type="caution">
    <text evidence="2">The sequence shown here is derived from an EMBL/GenBank/DDBJ whole genome shotgun (WGS) entry which is preliminary data.</text>
</comment>